<dbReference type="RefSeq" id="WP_133882924.1">
    <property type="nucleotide sequence ID" value="NZ_MWIN01000007.1"/>
</dbReference>
<evidence type="ECO:0000313" key="2">
    <source>
        <dbReference type="EMBL" id="TDU26755.1"/>
    </source>
</evidence>
<dbReference type="EMBL" id="SOBT01000010">
    <property type="protein sequence ID" value="TDU26755.1"/>
    <property type="molecule type" value="Genomic_DNA"/>
</dbReference>
<keyword evidence="3" id="KW-1185">Reference proteome</keyword>
<keyword evidence="1" id="KW-1133">Transmembrane helix</keyword>
<dbReference type="AlphaFoldDB" id="A0A4R7NZG5"/>
<organism evidence="2 3">
    <name type="scientific">Panacagrimonas perspica</name>
    <dbReference type="NCBI Taxonomy" id="381431"/>
    <lineage>
        <taxon>Bacteria</taxon>
        <taxon>Pseudomonadati</taxon>
        <taxon>Pseudomonadota</taxon>
        <taxon>Gammaproteobacteria</taxon>
        <taxon>Nevskiales</taxon>
        <taxon>Nevskiaceae</taxon>
        <taxon>Panacagrimonas</taxon>
    </lineage>
</organism>
<name>A0A4R7NZG5_9GAMM</name>
<proteinExistence type="predicted"/>
<protein>
    <submittedName>
        <fullName evidence="2">Uncharacterized protein</fullName>
    </submittedName>
</protein>
<reference evidence="2 3" key="1">
    <citation type="submission" date="2019-03" db="EMBL/GenBank/DDBJ databases">
        <title>Genomic Encyclopedia of Type Strains, Phase IV (KMG-IV): sequencing the most valuable type-strain genomes for metagenomic binning, comparative biology and taxonomic classification.</title>
        <authorList>
            <person name="Goeker M."/>
        </authorList>
    </citation>
    <scope>NUCLEOTIDE SEQUENCE [LARGE SCALE GENOMIC DNA]</scope>
    <source>
        <strain evidence="2 3">DSM 26377</strain>
    </source>
</reference>
<accession>A0A4R7NZG5</accession>
<comment type="caution">
    <text evidence="2">The sequence shown here is derived from an EMBL/GenBank/DDBJ whole genome shotgun (WGS) entry which is preliminary data.</text>
</comment>
<evidence type="ECO:0000313" key="3">
    <source>
        <dbReference type="Proteomes" id="UP000295341"/>
    </source>
</evidence>
<keyword evidence="1" id="KW-0812">Transmembrane</keyword>
<keyword evidence="1" id="KW-0472">Membrane</keyword>
<evidence type="ECO:0000256" key="1">
    <source>
        <dbReference type="SAM" id="Phobius"/>
    </source>
</evidence>
<dbReference type="Proteomes" id="UP000295341">
    <property type="component" value="Unassembled WGS sequence"/>
</dbReference>
<dbReference type="OrthoDB" id="8419990at2"/>
<sequence length="200" mass="21956">MKRGAGRTHYDQDPFTDLLFNALLGFTMLFMIAITSINPPAKKQGDIPAKAEMIVTTTWADGLKDDVDTWIEAPDGEIVWYRNPDGGLMHLDRDDRGAENDTLLVDGKPIVNPLNQEVVTVRGVLPGEYIVNVQRYHASDGNVLPVEVNVVKVNPVLKVVYYGTVDLPSQGAERTVVRFTVGPDGAVSGINTLQKNLVQQ</sequence>
<feature type="transmembrane region" description="Helical" evidence="1">
    <location>
        <begin position="18"/>
        <end position="37"/>
    </location>
</feature>
<gene>
    <name evidence="2" type="ORF">DFR24_3785</name>
</gene>